<dbReference type="InterPro" id="IPR008920">
    <property type="entry name" value="TF_FadR/GntR_C"/>
</dbReference>
<dbReference type="InterPro" id="IPR036388">
    <property type="entry name" value="WH-like_DNA-bd_sf"/>
</dbReference>
<dbReference type="SUPFAM" id="SSF46785">
    <property type="entry name" value="Winged helix' DNA-binding domain"/>
    <property type="match status" value="1"/>
</dbReference>
<dbReference type="GO" id="GO:0003700">
    <property type="term" value="F:DNA-binding transcription factor activity"/>
    <property type="evidence" value="ECO:0007669"/>
    <property type="project" value="InterPro"/>
</dbReference>
<keyword evidence="1" id="KW-0805">Transcription regulation</keyword>
<dbReference type="SUPFAM" id="SSF48008">
    <property type="entry name" value="GntR ligand-binding domain-like"/>
    <property type="match status" value="1"/>
</dbReference>
<keyword evidence="2" id="KW-0238">DNA-binding</keyword>
<organism evidence="5">
    <name type="scientific">freshwater metagenome</name>
    <dbReference type="NCBI Taxonomy" id="449393"/>
    <lineage>
        <taxon>unclassified sequences</taxon>
        <taxon>metagenomes</taxon>
        <taxon>ecological metagenomes</taxon>
    </lineage>
</organism>
<dbReference type="InterPro" id="IPR000524">
    <property type="entry name" value="Tscrpt_reg_HTH_GntR"/>
</dbReference>
<evidence type="ECO:0000256" key="1">
    <source>
        <dbReference type="ARBA" id="ARBA00023015"/>
    </source>
</evidence>
<name>A0A6J5Z3G4_9ZZZZ</name>
<dbReference type="PANTHER" id="PTHR43537:SF24">
    <property type="entry name" value="GLUCONATE OPERON TRANSCRIPTIONAL REPRESSOR"/>
    <property type="match status" value="1"/>
</dbReference>
<evidence type="ECO:0000256" key="3">
    <source>
        <dbReference type="ARBA" id="ARBA00023163"/>
    </source>
</evidence>
<sequence>MTEAKNSLTYDTFVRLRNSIIQGVIRPNERLIAADLATSLNISRTPVREALQLLEAEQLVISVKRGFVVREHSRSEIIEIYQVRAALEGMAAKLVAQQTDDSAAVIIEGIGAHLPELEESDNRSKVVDLNNSFHAAILQASGNQRLERINLSTSQQFFNYRIAELYTKDEQRASIRGHARIVLALRNHDADEAEKAAQDHVLEGLHATLAKLR</sequence>
<dbReference type="CDD" id="cd07377">
    <property type="entry name" value="WHTH_GntR"/>
    <property type="match status" value="1"/>
</dbReference>
<dbReference type="Gene3D" id="1.20.120.530">
    <property type="entry name" value="GntR ligand-binding domain-like"/>
    <property type="match status" value="1"/>
</dbReference>
<protein>
    <submittedName>
        <fullName evidence="5">Unannotated protein</fullName>
    </submittedName>
</protein>
<feature type="domain" description="HTH gntR-type" evidence="4">
    <location>
        <begin position="6"/>
        <end position="72"/>
    </location>
</feature>
<dbReference type="PANTHER" id="PTHR43537">
    <property type="entry name" value="TRANSCRIPTIONAL REGULATOR, GNTR FAMILY"/>
    <property type="match status" value="1"/>
</dbReference>
<dbReference type="SMART" id="SM00895">
    <property type="entry name" value="FCD"/>
    <property type="match status" value="1"/>
</dbReference>
<dbReference type="EMBL" id="CAESAJ010000043">
    <property type="protein sequence ID" value="CAB4335767.1"/>
    <property type="molecule type" value="Genomic_DNA"/>
</dbReference>
<dbReference type="Pfam" id="PF07729">
    <property type="entry name" value="FCD"/>
    <property type="match status" value="1"/>
</dbReference>
<keyword evidence="3" id="KW-0804">Transcription</keyword>
<dbReference type="AlphaFoldDB" id="A0A6J5Z3G4"/>
<dbReference type="SMART" id="SM00345">
    <property type="entry name" value="HTH_GNTR"/>
    <property type="match status" value="1"/>
</dbReference>
<evidence type="ECO:0000256" key="2">
    <source>
        <dbReference type="ARBA" id="ARBA00023125"/>
    </source>
</evidence>
<reference evidence="5" key="1">
    <citation type="submission" date="2020-05" db="EMBL/GenBank/DDBJ databases">
        <authorList>
            <person name="Chiriac C."/>
            <person name="Salcher M."/>
            <person name="Ghai R."/>
            <person name="Kavagutti S V."/>
        </authorList>
    </citation>
    <scope>NUCLEOTIDE SEQUENCE</scope>
</reference>
<accession>A0A6J5Z3G4</accession>
<gene>
    <name evidence="5" type="ORF">UFOPK3770_00553</name>
</gene>
<dbReference type="GO" id="GO:0003677">
    <property type="term" value="F:DNA binding"/>
    <property type="evidence" value="ECO:0007669"/>
    <property type="project" value="UniProtKB-KW"/>
</dbReference>
<evidence type="ECO:0000259" key="4">
    <source>
        <dbReference type="PROSITE" id="PS50949"/>
    </source>
</evidence>
<dbReference type="Pfam" id="PF00392">
    <property type="entry name" value="GntR"/>
    <property type="match status" value="1"/>
</dbReference>
<evidence type="ECO:0000313" key="5">
    <source>
        <dbReference type="EMBL" id="CAB4335767.1"/>
    </source>
</evidence>
<dbReference type="InterPro" id="IPR036390">
    <property type="entry name" value="WH_DNA-bd_sf"/>
</dbReference>
<proteinExistence type="predicted"/>
<dbReference type="InterPro" id="IPR011711">
    <property type="entry name" value="GntR_C"/>
</dbReference>
<dbReference type="PROSITE" id="PS50949">
    <property type="entry name" value="HTH_GNTR"/>
    <property type="match status" value="1"/>
</dbReference>
<dbReference type="Gene3D" id="1.10.10.10">
    <property type="entry name" value="Winged helix-like DNA-binding domain superfamily/Winged helix DNA-binding domain"/>
    <property type="match status" value="1"/>
</dbReference>